<comment type="pathway">
    <text evidence="1">Lipid metabolism.</text>
</comment>
<dbReference type="Proteomes" id="UP000241167">
    <property type="component" value="Unassembled WGS sequence"/>
</dbReference>
<dbReference type="OrthoDB" id="5290997at2"/>
<reference evidence="6 7" key="1">
    <citation type="submission" date="2018-03" db="EMBL/GenBank/DDBJ databases">
        <title>The draft genome of Sphingosinicella sp. GL-C-18.</title>
        <authorList>
            <person name="Liu L."/>
            <person name="Li L."/>
            <person name="Liang L."/>
            <person name="Zhang X."/>
            <person name="Wang T."/>
        </authorList>
    </citation>
    <scope>NUCLEOTIDE SEQUENCE [LARGE SCALE GENOMIC DNA]</scope>
    <source>
        <strain evidence="6 7">GL-C-18</strain>
    </source>
</reference>
<keyword evidence="4" id="KW-0472">Membrane</keyword>
<evidence type="ECO:0000256" key="2">
    <source>
        <dbReference type="ARBA" id="ARBA00022679"/>
    </source>
</evidence>
<evidence type="ECO:0000313" key="7">
    <source>
        <dbReference type="Proteomes" id="UP000241167"/>
    </source>
</evidence>
<organism evidence="6 7">
    <name type="scientific">Allosphingosinicella deserti</name>
    <dbReference type="NCBI Taxonomy" id="2116704"/>
    <lineage>
        <taxon>Bacteria</taxon>
        <taxon>Pseudomonadati</taxon>
        <taxon>Pseudomonadota</taxon>
        <taxon>Alphaproteobacteria</taxon>
        <taxon>Sphingomonadales</taxon>
        <taxon>Sphingomonadaceae</taxon>
        <taxon>Allosphingosinicella</taxon>
    </lineage>
</organism>
<name>A0A2P7QUF0_9SPHN</name>
<dbReference type="EMBL" id="PXYI01000002">
    <property type="protein sequence ID" value="PSJ41595.1"/>
    <property type="molecule type" value="Genomic_DNA"/>
</dbReference>
<dbReference type="InterPro" id="IPR002123">
    <property type="entry name" value="Plipid/glycerol_acylTrfase"/>
</dbReference>
<evidence type="ECO:0000259" key="5">
    <source>
        <dbReference type="SMART" id="SM00563"/>
    </source>
</evidence>
<keyword evidence="3 6" id="KW-0012">Acyltransferase</keyword>
<keyword evidence="4" id="KW-0812">Transmembrane</keyword>
<evidence type="ECO:0000313" key="6">
    <source>
        <dbReference type="EMBL" id="PSJ41595.1"/>
    </source>
</evidence>
<dbReference type="AlphaFoldDB" id="A0A2P7QUF0"/>
<dbReference type="PANTHER" id="PTHR10434">
    <property type="entry name" value="1-ACYL-SN-GLYCEROL-3-PHOSPHATE ACYLTRANSFERASE"/>
    <property type="match status" value="1"/>
</dbReference>
<protein>
    <submittedName>
        <fullName evidence="6">1-acyl-sn-glycerol-3-phosphate acyltransferase</fullName>
    </submittedName>
</protein>
<dbReference type="PANTHER" id="PTHR10434:SF40">
    <property type="entry name" value="1-ACYL-SN-GLYCEROL-3-PHOSPHATE ACYLTRANSFERASE"/>
    <property type="match status" value="1"/>
</dbReference>
<dbReference type="CDD" id="cd07989">
    <property type="entry name" value="LPLAT_AGPAT-like"/>
    <property type="match status" value="1"/>
</dbReference>
<accession>A0A2P7QUF0</accession>
<feature type="transmembrane region" description="Helical" evidence="4">
    <location>
        <begin position="6"/>
        <end position="31"/>
    </location>
</feature>
<keyword evidence="7" id="KW-1185">Reference proteome</keyword>
<dbReference type="GO" id="GO:0006654">
    <property type="term" value="P:phosphatidic acid biosynthetic process"/>
    <property type="evidence" value="ECO:0007669"/>
    <property type="project" value="TreeGrafter"/>
</dbReference>
<comment type="caution">
    <text evidence="6">The sequence shown here is derived from an EMBL/GenBank/DDBJ whole genome shotgun (WGS) entry which is preliminary data.</text>
</comment>
<evidence type="ECO:0000256" key="4">
    <source>
        <dbReference type="SAM" id="Phobius"/>
    </source>
</evidence>
<evidence type="ECO:0000256" key="3">
    <source>
        <dbReference type="ARBA" id="ARBA00023315"/>
    </source>
</evidence>
<keyword evidence="4" id="KW-1133">Transmembrane helix</keyword>
<proteinExistence type="predicted"/>
<feature type="domain" description="Phospholipid/glycerol acyltransferase" evidence="5">
    <location>
        <begin position="70"/>
        <end position="184"/>
    </location>
</feature>
<dbReference type="SUPFAM" id="SSF69593">
    <property type="entry name" value="Glycerol-3-phosphate (1)-acyltransferase"/>
    <property type="match status" value="1"/>
</dbReference>
<evidence type="ECO:0000256" key="1">
    <source>
        <dbReference type="ARBA" id="ARBA00005189"/>
    </source>
</evidence>
<dbReference type="SMART" id="SM00563">
    <property type="entry name" value="PlsC"/>
    <property type="match status" value="1"/>
</dbReference>
<gene>
    <name evidence="6" type="ORF">C7I55_04635</name>
</gene>
<dbReference type="Pfam" id="PF01553">
    <property type="entry name" value="Acyltransferase"/>
    <property type="match status" value="1"/>
</dbReference>
<sequence>MALLRSALFAILFYPATVLMVVLAMPVALLWGRRGVRTTAHGWTLFHRWCAANLLGVRTRIEGTFPAGPALVAAKHEAMYETMEFVVILDTPAIVMKRELSDLPLWGRLARAYGLIPVDREGGAAALRRMLRAAQEAVQDGRPIVIFPEGTRVAPGDHPPLQPGFAGLYRALGLPVVPVALDSGRLLPRGRFVKRPGIVTMRIGETIPPGLPRKEAEAAVHAAINALG</sequence>
<dbReference type="RefSeq" id="WP_106511757.1">
    <property type="nucleotide sequence ID" value="NZ_PXYI01000002.1"/>
</dbReference>
<keyword evidence="2 6" id="KW-0808">Transferase</keyword>
<dbReference type="GO" id="GO:0003841">
    <property type="term" value="F:1-acylglycerol-3-phosphate O-acyltransferase activity"/>
    <property type="evidence" value="ECO:0007669"/>
    <property type="project" value="TreeGrafter"/>
</dbReference>